<keyword evidence="8" id="KW-1185">Reference proteome</keyword>
<evidence type="ECO:0000256" key="5">
    <source>
        <dbReference type="SAM" id="MobiDB-lite"/>
    </source>
</evidence>
<keyword evidence="2" id="KW-0805">Transcription regulation</keyword>
<feature type="compositionally biased region" description="Polar residues" evidence="5">
    <location>
        <begin position="542"/>
        <end position="553"/>
    </location>
</feature>
<feature type="compositionally biased region" description="Basic and acidic residues" evidence="5">
    <location>
        <begin position="11"/>
        <end position="21"/>
    </location>
</feature>
<accession>A0A7H8QGQ0</accession>
<organism evidence="7 8">
    <name type="scientific">Talaromyces rugulosus</name>
    <name type="common">Penicillium rugulosum</name>
    <dbReference type="NCBI Taxonomy" id="121627"/>
    <lineage>
        <taxon>Eukaryota</taxon>
        <taxon>Fungi</taxon>
        <taxon>Dikarya</taxon>
        <taxon>Ascomycota</taxon>
        <taxon>Pezizomycotina</taxon>
        <taxon>Eurotiomycetes</taxon>
        <taxon>Eurotiomycetidae</taxon>
        <taxon>Eurotiales</taxon>
        <taxon>Trichocomaceae</taxon>
        <taxon>Talaromyces</taxon>
        <taxon>Talaromyces sect. Islandici</taxon>
    </lineage>
</organism>
<dbReference type="RefSeq" id="XP_035339285.1">
    <property type="nucleotide sequence ID" value="XM_035483392.1"/>
</dbReference>
<proteinExistence type="predicted"/>
<dbReference type="OrthoDB" id="424974at2759"/>
<evidence type="ECO:0000256" key="3">
    <source>
        <dbReference type="ARBA" id="ARBA00023163"/>
    </source>
</evidence>
<dbReference type="GO" id="GO:0003677">
    <property type="term" value="F:DNA binding"/>
    <property type="evidence" value="ECO:0007669"/>
    <property type="project" value="InterPro"/>
</dbReference>
<dbReference type="GeneID" id="55987694"/>
<dbReference type="GO" id="GO:0005634">
    <property type="term" value="C:nucleus"/>
    <property type="evidence" value="ECO:0007669"/>
    <property type="project" value="UniProtKB-SubCell"/>
</dbReference>
<evidence type="ECO:0000256" key="1">
    <source>
        <dbReference type="ARBA" id="ARBA00004123"/>
    </source>
</evidence>
<dbReference type="Pfam" id="PF04082">
    <property type="entry name" value="Fungal_trans"/>
    <property type="match status" value="1"/>
</dbReference>
<comment type="subcellular location">
    <subcellularLocation>
        <location evidence="1">Nucleus</location>
    </subcellularLocation>
</comment>
<dbReference type="SMART" id="SM00906">
    <property type="entry name" value="Fungal_trans"/>
    <property type="match status" value="1"/>
</dbReference>
<dbReference type="GO" id="GO:0006351">
    <property type="term" value="P:DNA-templated transcription"/>
    <property type="evidence" value="ECO:0007669"/>
    <property type="project" value="InterPro"/>
</dbReference>
<protein>
    <recommendedName>
        <fullName evidence="6">Xylanolytic transcriptional activator regulatory domain-containing protein</fullName>
    </recommendedName>
</protein>
<evidence type="ECO:0000256" key="4">
    <source>
        <dbReference type="ARBA" id="ARBA00023242"/>
    </source>
</evidence>
<name>A0A7H8QGQ0_TALRU</name>
<dbReference type="InterPro" id="IPR050613">
    <property type="entry name" value="Sec_Metabolite_Reg"/>
</dbReference>
<dbReference type="KEGG" id="trg:TRUGW13939_00178"/>
<evidence type="ECO:0000259" key="6">
    <source>
        <dbReference type="SMART" id="SM00906"/>
    </source>
</evidence>
<feature type="domain" description="Xylanolytic transcriptional activator regulatory" evidence="6">
    <location>
        <begin position="238"/>
        <end position="312"/>
    </location>
</feature>
<gene>
    <name evidence="7" type="ORF">TRUGW13939_00178</name>
</gene>
<evidence type="ECO:0000256" key="2">
    <source>
        <dbReference type="ARBA" id="ARBA00023015"/>
    </source>
</evidence>
<dbReference type="InterPro" id="IPR007219">
    <property type="entry name" value="XnlR_reg_dom"/>
</dbReference>
<dbReference type="Proteomes" id="UP000509510">
    <property type="component" value="Chromosome I"/>
</dbReference>
<feature type="region of interest" description="Disordered" evidence="5">
    <location>
        <begin position="529"/>
        <end position="553"/>
    </location>
</feature>
<keyword evidence="3" id="KW-0804">Transcription</keyword>
<sequence length="591" mass="65922">MAARISSLEKSATRAREKPESKPSVSNSDAESNAYAHSTSMSEGLRENVVVQKGSSTQYFNEIMLSTMIEGQDMKAVLTPPNTGPLQPQIISPFNAHGILSSPSLSIVPSTLHPPQELAVKLWKIYVDNVESCVGLKFLHLPTDDIKIYSTINDPATASLENLALCYAVYFASATSMDDTEAAAILREDKNTAMLRFKVGLEQALAHGDFLDRPTITGLCAFAIYLSAVRIHNRGKGIWILNGLAIRIAQSLGLHRNGEKLGLSPFESEIRRRIWWHLLCREWRSGEDYGLENINNFLLMADVSLPINIEDTDLYPEMQRLPAPRNGWTAISFSLICIDFAQCMQKLGVISASSSASSPPSENSRAQLVKECKERVDRWLRHCNPVLPPQRLALYISSFLLRKLDFVSRMQWILLRCDGESADFVSEENLVEALEILESRVYETDGLLKQFSWVRKAFPQYHVTMYVLWHLSVKPEGPNIERAWTTTKTMFSPEIWDETTMGFGSKSAVLTALRAKAVSAREKLQRMSTGKLNGPGSLVGENLSSQAEDQTTSSVLAGTNTGEIDLEGGMEEWPDWEALVENFQFNSSDVF</sequence>
<feature type="compositionally biased region" description="Polar residues" evidence="5">
    <location>
        <begin position="23"/>
        <end position="41"/>
    </location>
</feature>
<evidence type="ECO:0000313" key="7">
    <source>
        <dbReference type="EMBL" id="QKX53106.1"/>
    </source>
</evidence>
<dbReference type="PANTHER" id="PTHR31001:SF57">
    <property type="entry name" value="ZN(II)2CYS6 TRANSCRIPTION FACTOR (EUROFUNG)"/>
    <property type="match status" value="1"/>
</dbReference>
<keyword evidence="4" id="KW-0539">Nucleus</keyword>
<dbReference type="EMBL" id="CP055898">
    <property type="protein sequence ID" value="QKX53106.1"/>
    <property type="molecule type" value="Genomic_DNA"/>
</dbReference>
<dbReference type="PANTHER" id="PTHR31001">
    <property type="entry name" value="UNCHARACTERIZED TRANSCRIPTIONAL REGULATORY PROTEIN"/>
    <property type="match status" value="1"/>
</dbReference>
<evidence type="ECO:0000313" key="8">
    <source>
        <dbReference type="Proteomes" id="UP000509510"/>
    </source>
</evidence>
<dbReference type="AlphaFoldDB" id="A0A7H8QGQ0"/>
<dbReference type="GO" id="GO:0008270">
    <property type="term" value="F:zinc ion binding"/>
    <property type="evidence" value="ECO:0007669"/>
    <property type="project" value="InterPro"/>
</dbReference>
<dbReference type="CDD" id="cd12148">
    <property type="entry name" value="fungal_TF_MHR"/>
    <property type="match status" value="1"/>
</dbReference>
<reference evidence="8" key="1">
    <citation type="submission" date="2020-06" db="EMBL/GenBank/DDBJ databases">
        <title>A chromosome-scale genome assembly of Talaromyces rugulosus W13939.</title>
        <authorList>
            <person name="Wang B."/>
            <person name="Guo L."/>
            <person name="Ye K."/>
            <person name="Wang L."/>
        </authorList>
    </citation>
    <scope>NUCLEOTIDE SEQUENCE [LARGE SCALE GENOMIC DNA]</scope>
    <source>
        <strain evidence="8">W13939</strain>
    </source>
</reference>
<feature type="region of interest" description="Disordered" evidence="5">
    <location>
        <begin position="1"/>
        <end position="41"/>
    </location>
</feature>